<accession>A0A4Z0WC82</accession>
<organism evidence="2 3">
    <name type="scientific">Natronospirillum operosum</name>
    <dbReference type="NCBI Taxonomy" id="2759953"/>
    <lineage>
        <taxon>Bacteria</taxon>
        <taxon>Pseudomonadati</taxon>
        <taxon>Pseudomonadota</taxon>
        <taxon>Gammaproteobacteria</taxon>
        <taxon>Oceanospirillales</taxon>
        <taxon>Natronospirillaceae</taxon>
        <taxon>Natronospirillum</taxon>
    </lineage>
</organism>
<name>A0A4Z0WC82_9GAMM</name>
<evidence type="ECO:0000313" key="3">
    <source>
        <dbReference type="Proteomes" id="UP000297475"/>
    </source>
</evidence>
<dbReference type="GO" id="GO:0019171">
    <property type="term" value="F:(3R)-hydroxyacyl-[acyl-carrier-protein] dehydratase activity"/>
    <property type="evidence" value="ECO:0007669"/>
    <property type="project" value="TreeGrafter"/>
</dbReference>
<dbReference type="SUPFAM" id="SSF54637">
    <property type="entry name" value="Thioesterase/thiol ester dehydrase-isomerase"/>
    <property type="match status" value="1"/>
</dbReference>
<comment type="caution">
    <text evidence="2">The sequence shown here is derived from an EMBL/GenBank/DDBJ whole genome shotgun (WGS) entry which is preliminary data.</text>
</comment>
<gene>
    <name evidence="2" type="ORF">E4656_13105</name>
</gene>
<evidence type="ECO:0000313" key="2">
    <source>
        <dbReference type="EMBL" id="TGG92409.1"/>
    </source>
</evidence>
<sequence length="144" mass="15768">MTSVDRADPIVEQFELSQSDFDAFADLSGDANPIHIDPDFAADTVFGATVSHGMLLFSRLRGALERHYPGCRLIGQELVFRHPAYADSPLRLVLTPRAVPPGEPLLTLGAEIIRDDGQPCLEGDCRLVRQRLASPVQTGEEVRS</sequence>
<dbReference type="InterPro" id="IPR029069">
    <property type="entry name" value="HotDog_dom_sf"/>
</dbReference>
<dbReference type="EMBL" id="SRMF01000005">
    <property type="protein sequence ID" value="TGG92409.1"/>
    <property type="molecule type" value="Genomic_DNA"/>
</dbReference>
<dbReference type="PANTHER" id="PTHR43437">
    <property type="entry name" value="HYDROXYACYL-THIOESTER DEHYDRATASE TYPE 2, MITOCHONDRIAL-RELATED"/>
    <property type="match status" value="1"/>
</dbReference>
<dbReference type="AlphaFoldDB" id="A0A4Z0WC82"/>
<protein>
    <submittedName>
        <fullName evidence="2">Hydratase</fullName>
    </submittedName>
</protein>
<keyword evidence="3" id="KW-1185">Reference proteome</keyword>
<dbReference type="PANTHER" id="PTHR43437:SF3">
    <property type="entry name" value="HYDROXYACYL-THIOESTER DEHYDRATASE TYPE 2, MITOCHONDRIAL"/>
    <property type="match status" value="1"/>
</dbReference>
<dbReference type="RefSeq" id="WP_135483743.1">
    <property type="nucleotide sequence ID" value="NZ_SRMF01000005.1"/>
</dbReference>
<feature type="domain" description="MaoC-like" evidence="1">
    <location>
        <begin position="14"/>
        <end position="91"/>
    </location>
</feature>
<evidence type="ECO:0000259" key="1">
    <source>
        <dbReference type="Pfam" id="PF01575"/>
    </source>
</evidence>
<proteinExistence type="predicted"/>
<dbReference type="GO" id="GO:0004312">
    <property type="term" value="F:fatty acid synthase activity"/>
    <property type="evidence" value="ECO:0007669"/>
    <property type="project" value="InterPro"/>
</dbReference>
<dbReference type="Gene3D" id="3.10.129.10">
    <property type="entry name" value="Hotdog Thioesterase"/>
    <property type="match status" value="1"/>
</dbReference>
<dbReference type="PRINTS" id="PR01483">
    <property type="entry name" value="FASYNTHASE"/>
</dbReference>
<dbReference type="InterPro" id="IPR050965">
    <property type="entry name" value="UPF0336/Enoyl-CoA_hydratase"/>
</dbReference>
<dbReference type="InterPro" id="IPR002539">
    <property type="entry name" value="MaoC-like_dom"/>
</dbReference>
<dbReference type="Pfam" id="PF01575">
    <property type="entry name" value="MaoC_dehydratas"/>
    <property type="match status" value="1"/>
</dbReference>
<dbReference type="InterPro" id="IPR003965">
    <property type="entry name" value="Fatty_acid_synthase"/>
</dbReference>
<dbReference type="OrthoDB" id="9801625at2"/>
<reference evidence="2 3" key="1">
    <citation type="submission" date="2019-04" db="EMBL/GenBank/DDBJ databases">
        <title>Natronospirillum operosus gen. nov., sp. nov., a haloalkaliphilic satellite isolated from decaying biomass of laboratory culture of cyanobacterium Geitlerinema sp. and proposal of Natronospirillaceae fam. nov. and Saccharospirillaceae fam. nov.</title>
        <authorList>
            <person name="Kevbrin V."/>
            <person name="Boltyanskaya Y."/>
            <person name="Koziaeva V."/>
            <person name="Grouzdev D.S."/>
            <person name="Park M."/>
            <person name="Cho J."/>
        </authorList>
    </citation>
    <scope>NUCLEOTIDE SEQUENCE [LARGE SCALE GENOMIC DNA]</scope>
    <source>
        <strain evidence="2 3">G-116</strain>
    </source>
</reference>
<dbReference type="Proteomes" id="UP000297475">
    <property type="component" value="Unassembled WGS sequence"/>
</dbReference>
<dbReference type="GO" id="GO:0006633">
    <property type="term" value="P:fatty acid biosynthetic process"/>
    <property type="evidence" value="ECO:0007669"/>
    <property type="project" value="InterPro"/>
</dbReference>
<dbReference type="GO" id="GO:0005835">
    <property type="term" value="C:fatty acid synthase complex"/>
    <property type="evidence" value="ECO:0007669"/>
    <property type="project" value="InterPro"/>
</dbReference>